<dbReference type="Proteomes" id="UP001224359">
    <property type="component" value="Unassembled WGS sequence"/>
</dbReference>
<comment type="caution">
    <text evidence="8">The sequence shown here is derived from an EMBL/GenBank/DDBJ whole genome shotgun (WGS) entry which is preliminary data.</text>
</comment>
<keyword evidence="2" id="KW-0963">Cytoplasm</keyword>
<dbReference type="EMBL" id="JAUSTQ010000005">
    <property type="protein sequence ID" value="MDQ0159647.1"/>
    <property type="molecule type" value="Genomic_DNA"/>
</dbReference>
<evidence type="ECO:0000256" key="5">
    <source>
        <dbReference type="ARBA" id="ARBA00093765"/>
    </source>
</evidence>
<comment type="similarity">
    <text evidence="6">Belongs to the bacillales FliT family.</text>
</comment>
<evidence type="ECO:0000313" key="9">
    <source>
        <dbReference type="Proteomes" id="UP001224359"/>
    </source>
</evidence>
<evidence type="ECO:0000256" key="6">
    <source>
        <dbReference type="ARBA" id="ARBA00093785"/>
    </source>
</evidence>
<comment type="function">
    <text evidence="5">May act as an export chaperone for the filament capping protein FliD.</text>
</comment>
<keyword evidence="9" id="KW-1185">Reference proteome</keyword>
<evidence type="ECO:0000256" key="1">
    <source>
        <dbReference type="ARBA" id="ARBA00004514"/>
    </source>
</evidence>
<proteinExistence type="inferred from homology"/>
<evidence type="ECO:0000313" key="8">
    <source>
        <dbReference type="EMBL" id="MDQ0159647.1"/>
    </source>
</evidence>
<protein>
    <recommendedName>
        <fullName evidence="7">Flagellar protein FliT</fullName>
    </recommendedName>
</protein>
<keyword evidence="3" id="KW-1005">Bacterial flagellum biogenesis</keyword>
<keyword evidence="4" id="KW-0143">Chaperone</keyword>
<accession>A0ABT9VFI0</accession>
<evidence type="ECO:0000256" key="7">
    <source>
        <dbReference type="ARBA" id="ARBA00093797"/>
    </source>
</evidence>
<comment type="subcellular location">
    <subcellularLocation>
        <location evidence="1">Cytoplasm</location>
        <location evidence="1">Cytosol</location>
    </subcellularLocation>
</comment>
<evidence type="ECO:0000256" key="3">
    <source>
        <dbReference type="ARBA" id="ARBA00022795"/>
    </source>
</evidence>
<reference evidence="8 9" key="1">
    <citation type="submission" date="2023-07" db="EMBL/GenBank/DDBJ databases">
        <title>Genomic Encyclopedia of Type Strains, Phase IV (KMG-IV): sequencing the most valuable type-strain genomes for metagenomic binning, comparative biology and taxonomic classification.</title>
        <authorList>
            <person name="Goeker M."/>
        </authorList>
    </citation>
    <scope>NUCLEOTIDE SEQUENCE [LARGE SCALE GENOMIC DNA]</scope>
    <source>
        <strain evidence="8 9">DSM 16460</strain>
    </source>
</reference>
<evidence type="ECO:0000256" key="4">
    <source>
        <dbReference type="ARBA" id="ARBA00023186"/>
    </source>
</evidence>
<dbReference type="Pfam" id="PF05400">
    <property type="entry name" value="FliT"/>
    <property type="match status" value="1"/>
</dbReference>
<gene>
    <name evidence="8" type="ORF">J2S77_001631</name>
</gene>
<organism evidence="8 9">
    <name type="scientific">Alkalibacillus salilacus</name>
    <dbReference type="NCBI Taxonomy" id="284582"/>
    <lineage>
        <taxon>Bacteria</taxon>
        <taxon>Bacillati</taxon>
        <taxon>Bacillota</taxon>
        <taxon>Bacilli</taxon>
        <taxon>Bacillales</taxon>
        <taxon>Bacillaceae</taxon>
        <taxon>Alkalibacillus</taxon>
    </lineage>
</organism>
<dbReference type="InterPro" id="IPR008622">
    <property type="entry name" value="FliT"/>
</dbReference>
<dbReference type="RefSeq" id="WP_306976286.1">
    <property type="nucleotide sequence ID" value="NZ_JAUSTQ010000005.1"/>
</dbReference>
<sequence length="116" mass="13739">MSAVKALYTLTKQMHDRFEKADVIDREELIYEFNQFVEKRGQLIGQLDGNYTDEERELAQELLKLDESLRQQADHYMSSFQQDIGKFKKQQIGNRKYINPYQNLRGKDGGFIDTRN</sequence>
<evidence type="ECO:0000256" key="2">
    <source>
        <dbReference type="ARBA" id="ARBA00022490"/>
    </source>
</evidence>
<name>A0ABT9VFI0_9BACI</name>